<dbReference type="Gene3D" id="3.80.10.10">
    <property type="entry name" value="Ribonuclease Inhibitor"/>
    <property type="match status" value="2"/>
</dbReference>
<dbReference type="Pfam" id="PF12799">
    <property type="entry name" value="LRR_4"/>
    <property type="match status" value="1"/>
</dbReference>
<evidence type="ECO:0000256" key="2">
    <source>
        <dbReference type="ARBA" id="ARBA00022737"/>
    </source>
</evidence>
<feature type="compositionally biased region" description="Basic and acidic residues" evidence="3">
    <location>
        <begin position="302"/>
        <end position="321"/>
    </location>
</feature>
<dbReference type="PANTHER" id="PTHR46652">
    <property type="entry name" value="LEUCINE-RICH REPEAT AND IQ DOMAIN-CONTAINING PROTEIN 1-RELATED"/>
    <property type="match status" value="1"/>
</dbReference>
<dbReference type="InterPro" id="IPR001611">
    <property type="entry name" value="Leu-rich_rpt"/>
</dbReference>
<gene>
    <name evidence="4" type="ORF">PODLI_1B019669</name>
</gene>
<feature type="region of interest" description="Disordered" evidence="3">
    <location>
        <begin position="302"/>
        <end position="346"/>
    </location>
</feature>
<protein>
    <submittedName>
        <fullName evidence="4">Protein phosphatase 1 regulatory subunit 42 isoform X1</fullName>
    </submittedName>
</protein>
<dbReference type="Pfam" id="PF14580">
    <property type="entry name" value="LRR_9"/>
    <property type="match status" value="1"/>
</dbReference>
<evidence type="ECO:0000313" key="4">
    <source>
        <dbReference type="EMBL" id="CAI5779413.1"/>
    </source>
</evidence>
<dbReference type="PROSITE" id="PS51450">
    <property type="entry name" value="LRR"/>
    <property type="match status" value="4"/>
</dbReference>
<dbReference type="CDD" id="cd21340">
    <property type="entry name" value="PPP1R42"/>
    <property type="match status" value="1"/>
</dbReference>
<dbReference type="InterPro" id="IPR050836">
    <property type="entry name" value="SDS22/Internalin_LRR"/>
</dbReference>
<evidence type="ECO:0000256" key="1">
    <source>
        <dbReference type="ARBA" id="ARBA00022614"/>
    </source>
</evidence>
<keyword evidence="5" id="KW-1185">Reference proteome</keyword>
<dbReference type="SUPFAM" id="SSF52058">
    <property type="entry name" value="L domain-like"/>
    <property type="match status" value="1"/>
</dbReference>
<reference evidence="4" key="1">
    <citation type="submission" date="2022-12" db="EMBL/GenBank/DDBJ databases">
        <authorList>
            <person name="Alioto T."/>
            <person name="Alioto T."/>
            <person name="Gomez Garrido J."/>
        </authorList>
    </citation>
    <scope>NUCLEOTIDE SEQUENCE</scope>
</reference>
<dbReference type="InterPro" id="IPR025875">
    <property type="entry name" value="Leu-rich_rpt_4"/>
</dbReference>
<evidence type="ECO:0000256" key="3">
    <source>
        <dbReference type="SAM" id="MobiDB-lite"/>
    </source>
</evidence>
<dbReference type="Proteomes" id="UP001178461">
    <property type="component" value="Chromosome 7"/>
</dbReference>
<organism evidence="4 5">
    <name type="scientific">Podarcis lilfordi</name>
    <name type="common">Lilford's wall lizard</name>
    <dbReference type="NCBI Taxonomy" id="74358"/>
    <lineage>
        <taxon>Eukaryota</taxon>
        <taxon>Metazoa</taxon>
        <taxon>Chordata</taxon>
        <taxon>Craniata</taxon>
        <taxon>Vertebrata</taxon>
        <taxon>Euteleostomi</taxon>
        <taxon>Lepidosauria</taxon>
        <taxon>Squamata</taxon>
        <taxon>Bifurcata</taxon>
        <taxon>Unidentata</taxon>
        <taxon>Episquamata</taxon>
        <taxon>Laterata</taxon>
        <taxon>Lacertibaenia</taxon>
        <taxon>Lacertidae</taxon>
        <taxon>Podarcis</taxon>
    </lineage>
</organism>
<feature type="compositionally biased region" description="Polar residues" evidence="3">
    <location>
        <begin position="322"/>
        <end position="335"/>
    </location>
</feature>
<dbReference type="EMBL" id="OX395132">
    <property type="protein sequence ID" value="CAI5779413.1"/>
    <property type="molecule type" value="Genomic_DNA"/>
</dbReference>
<evidence type="ECO:0000313" key="5">
    <source>
        <dbReference type="Proteomes" id="UP001178461"/>
    </source>
</evidence>
<accession>A0AA35KL64</accession>
<dbReference type="AlphaFoldDB" id="A0AA35KL64"/>
<keyword evidence="2" id="KW-0677">Repeat</keyword>
<dbReference type="SMART" id="SM00365">
    <property type="entry name" value="LRR_SD22"/>
    <property type="match status" value="5"/>
</dbReference>
<proteinExistence type="predicted"/>
<keyword evidence="1" id="KW-0433">Leucine-rich repeat</keyword>
<dbReference type="FunFam" id="3.80.10.10:FF:000293">
    <property type="entry name" value="Protein phosphatase 1 regulatory subunit 42"/>
    <property type="match status" value="1"/>
</dbReference>
<dbReference type="InterPro" id="IPR032675">
    <property type="entry name" value="LRR_dom_sf"/>
</dbReference>
<sequence length="346" mass="40542">MVRLTLELIGKSLNQKNRRDESLAHYLRKTTHLKLSNKNIDIIDDLSLCKNLNVLYLYDNQIRQIHNLDFATNLRHLYLQNNCITRIENLASLIKLEKLYLGGNYITVVEGLETLEELRELHVESQQLPLGEKVLFDPRSLHSLAKSLTVLNISNNNIDEVSDLAILENISHLIAVDNQIHHVKDLEFVLGVWTNLRKLELNGNPVCQKPKYKDRVIQQSKSLESLDGKEIKEMERQFLMNWKASRDARKKNRTESMMNEHAPYLHFDNNDKEHPHFPIYYFPMTKEKPNFAILSEMHRPPYSKESHRTVHEEDRVTEKISHSSLKNPQNVQKNLSEPHLLRQMPL</sequence>
<dbReference type="PANTHER" id="PTHR46652:SF3">
    <property type="entry name" value="LEUCINE-RICH REPEAT-CONTAINING PROTEIN 9"/>
    <property type="match status" value="1"/>
</dbReference>
<name>A0AA35KL64_9SAUR</name>